<sequence length="137" mass="14676">MKINRRQFVGWMSIGAIITSFLSATSQAASDSEENTSSDNFQVVGTLDELEAEGSLTDDVAGVIVVLNKSNQLIALDLACPHRGCDVALHEGGERLACPCHGSQFTIRGNVLQGPARTNLNTYEVKTEDNQVLVKVG</sequence>
<evidence type="ECO:0000256" key="6">
    <source>
        <dbReference type="ARBA" id="ARBA00034078"/>
    </source>
</evidence>
<dbReference type="OrthoDB" id="9767869at2"/>
<dbReference type="InterPro" id="IPR005805">
    <property type="entry name" value="Rieske_Fe-S_prot_C"/>
</dbReference>
<gene>
    <name evidence="9" type="ORF">FRE64_13905</name>
</gene>
<evidence type="ECO:0000256" key="1">
    <source>
        <dbReference type="ARBA" id="ARBA00022714"/>
    </source>
</evidence>
<dbReference type="Proteomes" id="UP000318453">
    <property type="component" value="Chromosome"/>
</dbReference>
<dbReference type="InterPro" id="IPR036922">
    <property type="entry name" value="Rieske_2Fe-2S_sf"/>
</dbReference>
<dbReference type="GO" id="GO:0016020">
    <property type="term" value="C:membrane"/>
    <property type="evidence" value="ECO:0007669"/>
    <property type="project" value="InterPro"/>
</dbReference>
<evidence type="ECO:0000256" key="2">
    <source>
        <dbReference type="ARBA" id="ARBA00022723"/>
    </source>
</evidence>
<keyword evidence="10" id="KW-1185">Reference proteome</keyword>
<protein>
    <submittedName>
        <fullName evidence="9">Rieske (2Fe-2S) protein</fullName>
    </submittedName>
</protein>
<dbReference type="KEGG" id="enn:FRE64_13905"/>
<dbReference type="CDD" id="cd03467">
    <property type="entry name" value="Rieske"/>
    <property type="match status" value="1"/>
</dbReference>
<evidence type="ECO:0000256" key="3">
    <source>
        <dbReference type="ARBA" id="ARBA00023004"/>
    </source>
</evidence>
<organism evidence="9 10">
    <name type="scientific">Euhalothece natronophila Z-M001</name>
    <dbReference type="NCBI Taxonomy" id="522448"/>
    <lineage>
        <taxon>Bacteria</taxon>
        <taxon>Bacillati</taxon>
        <taxon>Cyanobacteriota</taxon>
        <taxon>Cyanophyceae</taxon>
        <taxon>Oscillatoriophycideae</taxon>
        <taxon>Chroococcales</taxon>
        <taxon>Halothecacae</taxon>
        <taxon>Halothece cluster</taxon>
        <taxon>Euhalothece</taxon>
    </lineage>
</organism>
<proteinExistence type="predicted"/>
<evidence type="ECO:0000313" key="10">
    <source>
        <dbReference type="Proteomes" id="UP000318453"/>
    </source>
</evidence>
<dbReference type="AlphaFoldDB" id="A0A5B8NPP1"/>
<dbReference type="InterPro" id="IPR017941">
    <property type="entry name" value="Rieske_2Fe-2S"/>
</dbReference>
<dbReference type="PANTHER" id="PTHR10134">
    <property type="entry name" value="CYTOCHROME B-C1 COMPLEX SUBUNIT RIESKE, MITOCHONDRIAL"/>
    <property type="match status" value="1"/>
</dbReference>
<evidence type="ECO:0000256" key="5">
    <source>
        <dbReference type="ARBA" id="ARBA00023157"/>
    </source>
</evidence>
<evidence type="ECO:0000259" key="8">
    <source>
        <dbReference type="PROSITE" id="PS51296"/>
    </source>
</evidence>
<dbReference type="SUPFAM" id="SSF50022">
    <property type="entry name" value="ISP domain"/>
    <property type="match status" value="1"/>
</dbReference>
<dbReference type="Pfam" id="PF00355">
    <property type="entry name" value="Rieske"/>
    <property type="match status" value="1"/>
</dbReference>
<evidence type="ECO:0000256" key="4">
    <source>
        <dbReference type="ARBA" id="ARBA00023014"/>
    </source>
</evidence>
<dbReference type="EMBL" id="CP042326">
    <property type="protein sequence ID" value="QDZ40936.1"/>
    <property type="molecule type" value="Genomic_DNA"/>
</dbReference>
<dbReference type="PROSITE" id="PS51296">
    <property type="entry name" value="RIESKE"/>
    <property type="match status" value="1"/>
</dbReference>
<feature type="chain" id="PRO_5023099466" evidence="7">
    <location>
        <begin position="29"/>
        <end position="137"/>
    </location>
</feature>
<keyword evidence="2" id="KW-0479">Metal-binding</keyword>
<evidence type="ECO:0000313" key="9">
    <source>
        <dbReference type="EMBL" id="QDZ40936.1"/>
    </source>
</evidence>
<dbReference type="RefSeq" id="WP_146296776.1">
    <property type="nucleotide sequence ID" value="NZ_CP042326.1"/>
</dbReference>
<reference evidence="9" key="1">
    <citation type="submission" date="2019-08" db="EMBL/GenBank/DDBJ databases">
        <title>Carotenoids and Carotenoid Binding Proteins in the Halophilic Cyanobacterium Euhalothece sp. ZM00.</title>
        <authorList>
            <person name="Cho S.M."/>
            <person name="Song J.Y."/>
            <person name="Park Y.-I."/>
        </authorList>
    </citation>
    <scope>NUCLEOTIDE SEQUENCE [LARGE SCALE GENOMIC DNA]</scope>
    <source>
        <strain evidence="9">Z-M001</strain>
    </source>
</reference>
<dbReference type="GO" id="GO:0051537">
    <property type="term" value="F:2 iron, 2 sulfur cluster binding"/>
    <property type="evidence" value="ECO:0007669"/>
    <property type="project" value="UniProtKB-KW"/>
</dbReference>
<feature type="domain" description="Rieske" evidence="8">
    <location>
        <begin position="41"/>
        <end position="134"/>
    </location>
</feature>
<accession>A0A5B8NPP1</accession>
<dbReference type="GO" id="GO:0046872">
    <property type="term" value="F:metal ion binding"/>
    <property type="evidence" value="ECO:0007669"/>
    <property type="project" value="UniProtKB-KW"/>
</dbReference>
<dbReference type="Gene3D" id="2.102.10.10">
    <property type="entry name" value="Rieske [2Fe-2S] iron-sulphur domain"/>
    <property type="match status" value="1"/>
</dbReference>
<keyword evidence="5" id="KW-1015">Disulfide bond</keyword>
<dbReference type="PRINTS" id="PR00162">
    <property type="entry name" value="RIESKE"/>
</dbReference>
<comment type="cofactor">
    <cofactor evidence="6">
        <name>[2Fe-2S] cluster</name>
        <dbReference type="ChEBI" id="CHEBI:190135"/>
    </cofactor>
</comment>
<name>A0A5B8NPP1_9CHRO</name>
<dbReference type="GO" id="GO:0016705">
    <property type="term" value="F:oxidoreductase activity, acting on paired donors, with incorporation or reduction of molecular oxygen"/>
    <property type="evidence" value="ECO:0007669"/>
    <property type="project" value="UniProtKB-ARBA"/>
</dbReference>
<keyword evidence="4" id="KW-0411">Iron-sulfur</keyword>
<keyword evidence="3" id="KW-0408">Iron</keyword>
<keyword evidence="1" id="KW-0001">2Fe-2S</keyword>
<keyword evidence="7" id="KW-0732">Signal</keyword>
<dbReference type="InterPro" id="IPR014349">
    <property type="entry name" value="Rieske_Fe-S_prot"/>
</dbReference>
<feature type="signal peptide" evidence="7">
    <location>
        <begin position="1"/>
        <end position="28"/>
    </location>
</feature>
<dbReference type="GO" id="GO:0004497">
    <property type="term" value="F:monooxygenase activity"/>
    <property type="evidence" value="ECO:0007669"/>
    <property type="project" value="UniProtKB-ARBA"/>
</dbReference>
<evidence type="ECO:0000256" key="7">
    <source>
        <dbReference type="SAM" id="SignalP"/>
    </source>
</evidence>